<evidence type="ECO:0000313" key="3">
    <source>
        <dbReference type="EMBL" id="CAF3811785.1"/>
    </source>
</evidence>
<sequence length="213" mass="24662">MLHFTLTESGKSVLNYKDYQYTKKREHKTWNEWRCHDRRCTNSVSLCSQDKLIICEETGHTIPIPKIYSEETVKAKVENPGLATGTIFPSIDKIDVSLYRRRAQNYPKLPTTVEEINLIGTSRLDKNGGEFLLVDDKYDGDYLMIFGSEWSIRFLSSCLLWHSDATFDVRPLLFAQLYIIFGFNNRYMIPCACGLTTEQNKITHTKIFDLIAL</sequence>
<evidence type="ECO:0000313" key="4">
    <source>
        <dbReference type="EMBL" id="CAF4000227.1"/>
    </source>
</evidence>
<organism evidence="1 5">
    <name type="scientific">Didymodactylos carnosus</name>
    <dbReference type="NCBI Taxonomy" id="1234261"/>
    <lineage>
        <taxon>Eukaryota</taxon>
        <taxon>Metazoa</taxon>
        <taxon>Spiralia</taxon>
        <taxon>Gnathifera</taxon>
        <taxon>Rotifera</taxon>
        <taxon>Eurotatoria</taxon>
        <taxon>Bdelloidea</taxon>
        <taxon>Philodinida</taxon>
        <taxon>Philodinidae</taxon>
        <taxon>Didymodactylos</taxon>
    </lineage>
</organism>
<keyword evidence="5" id="KW-1185">Reference proteome</keyword>
<evidence type="ECO:0000313" key="5">
    <source>
        <dbReference type="Proteomes" id="UP000663829"/>
    </source>
</evidence>
<protein>
    <recommendedName>
        <fullName evidence="6">FLYWCH-type domain-containing protein</fullName>
    </recommendedName>
</protein>
<dbReference type="AlphaFoldDB" id="A0A814JQF4"/>
<dbReference type="OrthoDB" id="10029846at2759"/>
<evidence type="ECO:0000313" key="2">
    <source>
        <dbReference type="EMBL" id="CAF1189198.1"/>
    </source>
</evidence>
<evidence type="ECO:0008006" key="6">
    <source>
        <dbReference type="Google" id="ProtNLM"/>
    </source>
</evidence>
<dbReference type="EMBL" id="CAJOBC010004034">
    <property type="protein sequence ID" value="CAF3811785.1"/>
    <property type="molecule type" value="Genomic_DNA"/>
</dbReference>
<dbReference type="Proteomes" id="UP000682733">
    <property type="component" value="Unassembled WGS sequence"/>
</dbReference>
<proteinExistence type="predicted"/>
<dbReference type="EMBL" id="CAJNOK010013672">
    <property type="protein sequence ID" value="CAF1189198.1"/>
    <property type="molecule type" value="Genomic_DNA"/>
</dbReference>
<gene>
    <name evidence="1" type="ORF">GPM918_LOCUS15808</name>
    <name evidence="2" type="ORF">OVA965_LOCUS23451</name>
    <name evidence="3" type="ORF">SRO942_LOCUS15808</name>
    <name evidence="4" type="ORF">TMI583_LOCUS24170</name>
</gene>
<dbReference type="Proteomes" id="UP000681722">
    <property type="component" value="Unassembled WGS sequence"/>
</dbReference>
<reference evidence="1" key="1">
    <citation type="submission" date="2021-02" db="EMBL/GenBank/DDBJ databases">
        <authorList>
            <person name="Nowell W R."/>
        </authorList>
    </citation>
    <scope>NUCLEOTIDE SEQUENCE</scope>
</reference>
<dbReference type="Proteomes" id="UP000663829">
    <property type="component" value="Unassembled WGS sequence"/>
</dbReference>
<accession>A0A814JQF4</accession>
<evidence type="ECO:0000313" key="1">
    <source>
        <dbReference type="EMBL" id="CAF1041601.1"/>
    </source>
</evidence>
<dbReference type="Proteomes" id="UP000677228">
    <property type="component" value="Unassembled WGS sequence"/>
</dbReference>
<dbReference type="Gene3D" id="2.20.25.240">
    <property type="match status" value="1"/>
</dbReference>
<dbReference type="EMBL" id="CAJNOQ010004034">
    <property type="protein sequence ID" value="CAF1041601.1"/>
    <property type="molecule type" value="Genomic_DNA"/>
</dbReference>
<comment type="caution">
    <text evidence="1">The sequence shown here is derived from an EMBL/GenBank/DDBJ whole genome shotgun (WGS) entry which is preliminary data.</text>
</comment>
<name>A0A814JQF4_9BILA</name>
<dbReference type="EMBL" id="CAJOBA010035201">
    <property type="protein sequence ID" value="CAF4000227.1"/>
    <property type="molecule type" value="Genomic_DNA"/>
</dbReference>